<evidence type="ECO:0000259" key="4">
    <source>
        <dbReference type="Pfam" id="PF02816"/>
    </source>
</evidence>
<evidence type="ECO:0000256" key="2">
    <source>
        <dbReference type="ARBA" id="ARBA00022679"/>
    </source>
</evidence>
<dbReference type="GO" id="GO:0005524">
    <property type="term" value="F:ATP binding"/>
    <property type="evidence" value="ECO:0007669"/>
    <property type="project" value="InterPro"/>
</dbReference>
<dbReference type="Pfam" id="PF02816">
    <property type="entry name" value="Alpha_kinase"/>
    <property type="match status" value="1"/>
</dbReference>
<name>A0A2N0QCY9_9GLOM</name>
<evidence type="ECO:0000256" key="1">
    <source>
        <dbReference type="ARBA" id="ARBA00022527"/>
    </source>
</evidence>
<dbReference type="Proteomes" id="UP000684084">
    <property type="component" value="Unassembled WGS sequence"/>
</dbReference>
<evidence type="ECO:0000313" key="5">
    <source>
        <dbReference type="EMBL" id="CAB5354758.1"/>
    </source>
</evidence>
<proteinExistence type="predicted"/>
<accession>A0A2N0QCY9</accession>
<reference evidence="5" key="3">
    <citation type="submission" date="2020-05" db="EMBL/GenBank/DDBJ databases">
        <authorList>
            <person name="Rincon C."/>
            <person name="Sanders R I."/>
            <person name="Robbins C."/>
            <person name="Chaturvedi A."/>
        </authorList>
    </citation>
    <scope>NUCLEOTIDE SEQUENCE</scope>
    <source>
        <strain evidence="5">CHB12</strain>
    </source>
</reference>
<dbReference type="EMBL" id="LLXJ01000030">
    <property type="protein sequence ID" value="PKC16917.1"/>
    <property type="molecule type" value="Genomic_DNA"/>
</dbReference>
<dbReference type="Gene3D" id="3.30.200.20">
    <property type="entry name" value="Phosphorylase Kinase, domain 1"/>
    <property type="match status" value="1"/>
</dbReference>
<evidence type="ECO:0000313" key="6">
    <source>
        <dbReference type="EMBL" id="PKC16917.1"/>
    </source>
</evidence>
<dbReference type="GO" id="GO:0004674">
    <property type="term" value="F:protein serine/threonine kinase activity"/>
    <property type="evidence" value="ECO:0007669"/>
    <property type="project" value="UniProtKB-KW"/>
</dbReference>
<evidence type="ECO:0000313" key="7">
    <source>
        <dbReference type="Proteomes" id="UP000232722"/>
    </source>
</evidence>
<protein>
    <recommendedName>
        <fullName evidence="4">Alpha-type protein kinase domain-containing protein</fullName>
    </recommendedName>
</protein>
<feature type="domain" description="Alpha-type protein kinase" evidence="4">
    <location>
        <begin position="25"/>
        <end position="88"/>
    </location>
</feature>
<dbReference type="AlphaFoldDB" id="A0A2N0QCY9"/>
<keyword evidence="2" id="KW-0808">Transferase</keyword>
<evidence type="ECO:0000256" key="3">
    <source>
        <dbReference type="ARBA" id="ARBA00022777"/>
    </source>
</evidence>
<keyword evidence="1" id="KW-0723">Serine/threonine-protein kinase</keyword>
<dbReference type="InterPro" id="IPR011009">
    <property type="entry name" value="Kinase-like_dom_sf"/>
</dbReference>
<sequence length="90" mass="10692">MIASQPFSAGVEKYTYFAFSINSDPTKEMVMKEYLRVEDTTIDVRTRYYTIEPKLQNAECKRFNANSDVIIELRPTLETFAHFTYDYTYY</sequence>
<reference evidence="6 7" key="2">
    <citation type="submission" date="2017-09" db="EMBL/GenBank/DDBJ databases">
        <title>Extensive intraspecific genome diversity in a model arbuscular mycorrhizal fungus.</title>
        <authorList>
            <person name="Chen E.C."/>
            <person name="Morin E."/>
            <person name="Beaudet D."/>
            <person name="Noel J."/>
            <person name="Ndikumana S."/>
            <person name="Charron P."/>
            <person name="St-Onge C."/>
            <person name="Giorgi J."/>
            <person name="Grigoriev I.V."/>
            <person name="Roux C."/>
            <person name="Martin F.M."/>
            <person name="Corradi N."/>
        </authorList>
    </citation>
    <scope>NUCLEOTIDE SEQUENCE [LARGE SCALE GENOMIC DNA]</scope>
    <source>
        <strain evidence="6 7">A5</strain>
    </source>
</reference>
<organism evidence="6 7">
    <name type="scientific">Rhizophagus irregularis</name>
    <dbReference type="NCBI Taxonomy" id="588596"/>
    <lineage>
        <taxon>Eukaryota</taxon>
        <taxon>Fungi</taxon>
        <taxon>Fungi incertae sedis</taxon>
        <taxon>Mucoromycota</taxon>
        <taxon>Glomeromycotina</taxon>
        <taxon>Glomeromycetes</taxon>
        <taxon>Glomerales</taxon>
        <taxon>Glomeraceae</taxon>
        <taxon>Rhizophagus</taxon>
    </lineage>
</organism>
<dbReference type="InterPro" id="IPR004166">
    <property type="entry name" value="a-kinase_dom"/>
</dbReference>
<comment type="caution">
    <text evidence="6">The sequence shown here is derived from an EMBL/GenBank/DDBJ whole genome shotgun (WGS) entry which is preliminary data.</text>
</comment>
<dbReference type="EMBL" id="CAGKOT010000009">
    <property type="protein sequence ID" value="CAB5354758.1"/>
    <property type="molecule type" value="Genomic_DNA"/>
</dbReference>
<dbReference type="Proteomes" id="UP000232722">
    <property type="component" value="Unassembled WGS sequence"/>
</dbReference>
<gene>
    <name evidence="5" type="ORF">CHRIB12_LOCUS5968</name>
    <name evidence="6" type="ORF">RhiirA5_406484</name>
</gene>
<reference evidence="6 7" key="1">
    <citation type="submission" date="2016-04" db="EMBL/GenBank/DDBJ databases">
        <title>Genome analyses suggest a sexual origin of heterokaryosis in a supposedly ancient asexual fungus.</title>
        <authorList>
            <person name="Ropars J."/>
            <person name="Sedzielewska K."/>
            <person name="Noel J."/>
            <person name="Charron P."/>
            <person name="Farinelli L."/>
            <person name="Marton T."/>
            <person name="Kruger M."/>
            <person name="Pelin A."/>
            <person name="Brachmann A."/>
            <person name="Corradi N."/>
        </authorList>
    </citation>
    <scope>NUCLEOTIDE SEQUENCE [LARGE SCALE GENOMIC DNA]</scope>
    <source>
        <strain evidence="6 7">A5</strain>
    </source>
</reference>
<dbReference type="OrthoDB" id="2310253at2759"/>
<keyword evidence="3" id="KW-0418">Kinase</keyword>
<dbReference type="SUPFAM" id="SSF56112">
    <property type="entry name" value="Protein kinase-like (PK-like)"/>
    <property type="match status" value="1"/>
</dbReference>